<protein>
    <submittedName>
        <fullName evidence="2">Uncharacterized protein</fullName>
    </submittedName>
</protein>
<proteinExistence type="predicted"/>
<keyword evidence="1" id="KW-0732">Signal</keyword>
<sequence length="173" mass="17826">MGALKTLLLSALTLGVLAGVAAAQRGSPGAAASAAAAMRKVAAATSDVVETLSKSDPRGGAVPPAVLARAIAAGEAAKARGGGGAVAPGGARAGAKSYTWCPIYPWGTTTVTGYIFPGYYHYYQQEYYGYGCSVPFIPNADVYDCVPYPACPGCCVCTVYKTITYQVPTYWKY</sequence>
<keyword evidence="3" id="KW-1185">Reference proteome</keyword>
<feature type="signal peptide" evidence="1">
    <location>
        <begin position="1"/>
        <end position="23"/>
    </location>
</feature>
<accession>A0A1X6P4F4</accession>
<evidence type="ECO:0000313" key="3">
    <source>
        <dbReference type="Proteomes" id="UP000218209"/>
    </source>
</evidence>
<dbReference type="EMBL" id="KV918891">
    <property type="protein sequence ID" value="OSX75761.1"/>
    <property type="molecule type" value="Genomic_DNA"/>
</dbReference>
<name>A0A1X6P4F4_PORUM</name>
<evidence type="ECO:0000313" key="2">
    <source>
        <dbReference type="EMBL" id="OSX75761.1"/>
    </source>
</evidence>
<dbReference type="AlphaFoldDB" id="A0A1X6P4F4"/>
<organism evidence="2 3">
    <name type="scientific">Porphyra umbilicalis</name>
    <name type="common">Purple laver</name>
    <name type="synonym">Red alga</name>
    <dbReference type="NCBI Taxonomy" id="2786"/>
    <lineage>
        <taxon>Eukaryota</taxon>
        <taxon>Rhodophyta</taxon>
        <taxon>Bangiophyceae</taxon>
        <taxon>Bangiales</taxon>
        <taxon>Bangiaceae</taxon>
        <taxon>Porphyra</taxon>
    </lineage>
</organism>
<dbReference type="Proteomes" id="UP000218209">
    <property type="component" value="Unassembled WGS sequence"/>
</dbReference>
<gene>
    <name evidence="2" type="ORF">BU14_0222s0006</name>
</gene>
<evidence type="ECO:0000256" key="1">
    <source>
        <dbReference type="SAM" id="SignalP"/>
    </source>
</evidence>
<reference evidence="2 3" key="1">
    <citation type="submission" date="2017-03" db="EMBL/GenBank/DDBJ databases">
        <title>WGS assembly of Porphyra umbilicalis.</title>
        <authorList>
            <person name="Brawley S.H."/>
            <person name="Blouin N.A."/>
            <person name="Ficko-Blean E."/>
            <person name="Wheeler G.L."/>
            <person name="Lohr M."/>
            <person name="Goodson H.V."/>
            <person name="Jenkins J.W."/>
            <person name="Blaby-Haas C.E."/>
            <person name="Helliwell K.E."/>
            <person name="Chan C."/>
            <person name="Marriage T."/>
            <person name="Bhattacharya D."/>
            <person name="Klein A.S."/>
            <person name="Badis Y."/>
            <person name="Brodie J."/>
            <person name="Cao Y."/>
            <person name="Collen J."/>
            <person name="Dittami S.M."/>
            <person name="Gachon C.M."/>
            <person name="Green B.R."/>
            <person name="Karpowicz S."/>
            <person name="Kim J.W."/>
            <person name="Kudahl U."/>
            <person name="Lin S."/>
            <person name="Michel G."/>
            <person name="Mittag M."/>
            <person name="Olson B.J."/>
            <person name="Pangilinan J."/>
            <person name="Peng Y."/>
            <person name="Qiu H."/>
            <person name="Shu S."/>
            <person name="Singer J.T."/>
            <person name="Smith A.G."/>
            <person name="Sprecher B.N."/>
            <person name="Wagner V."/>
            <person name="Wang W."/>
            <person name="Wang Z.-Y."/>
            <person name="Yan J."/>
            <person name="Yarish C."/>
            <person name="Zoeuner-Riek S."/>
            <person name="Zhuang Y."/>
            <person name="Zou Y."/>
            <person name="Lindquist E.A."/>
            <person name="Grimwood J."/>
            <person name="Barry K."/>
            <person name="Rokhsar D.S."/>
            <person name="Schmutz J."/>
            <person name="Stiller J.W."/>
            <person name="Grossman A.R."/>
            <person name="Prochnik S.E."/>
        </authorList>
    </citation>
    <scope>NUCLEOTIDE SEQUENCE [LARGE SCALE GENOMIC DNA]</scope>
    <source>
        <strain evidence="2">4086291</strain>
    </source>
</reference>
<feature type="chain" id="PRO_5012936824" evidence="1">
    <location>
        <begin position="24"/>
        <end position="173"/>
    </location>
</feature>